<evidence type="ECO:0000256" key="9">
    <source>
        <dbReference type="SAM" id="Phobius"/>
    </source>
</evidence>
<evidence type="ECO:0000256" key="2">
    <source>
        <dbReference type="ARBA" id="ARBA00008164"/>
    </source>
</evidence>
<keyword evidence="5" id="KW-0735">Signal-anchor</keyword>
<keyword evidence="4" id="KW-0256">Endoplasmic reticulum</keyword>
<proteinExistence type="inferred from homology"/>
<dbReference type="InterPro" id="IPR033294">
    <property type="entry name" value="Erlin1/2"/>
</dbReference>
<evidence type="ECO:0000259" key="10">
    <source>
        <dbReference type="SMART" id="SM00244"/>
    </source>
</evidence>
<feature type="domain" description="Band 7" evidence="10">
    <location>
        <begin position="52"/>
        <end position="218"/>
    </location>
</feature>
<reference evidence="11" key="1">
    <citation type="journal article" date="2023" name="bioRxiv">
        <title>Improved chromosome-level genome assembly for marigold (Tagetes erecta).</title>
        <authorList>
            <person name="Jiang F."/>
            <person name="Yuan L."/>
            <person name="Wang S."/>
            <person name="Wang H."/>
            <person name="Xu D."/>
            <person name="Wang A."/>
            <person name="Fan W."/>
        </authorList>
    </citation>
    <scope>NUCLEOTIDE SEQUENCE</scope>
    <source>
        <strain evidence="11">WSJ</strain>
        <tissue evidence="11">Leaf</tissue>
    </source>
</reference>
<evidence type="ECO:0000256" key="3">
    <source>
        <dbReference type="ARBA" id="ARBA00022692"/>
    </source>
</evidence>
<dbReference type="InterPro" id="IPR036013">
    <property type="entry name" value="Band_7/SPFH_dom_sf"/>
</dbReference>
<evidence type="ECO:0000256" key="7">
    <source>
        <dbReference type="ARBA" id="ARBA00023136"/>
    </source>
</evidence>
<keyword evidence="6 9" id="KW-1133">Transmembrane helix</keyword>
<dbReference type="InterPro" id="IPR001107">
    <property type="entry name" value="Band_7"/>
</dbReference>
<evidence type="ECO:0000313" key="11">
    <source>
        <dbReference type="EMBL" id="KAK1416184.1"/>
    </source>
</evidence>
<comment type="subcellular location">
    <subcellularLocation>
        <location evidence="1">Endoplasmic reticulum membrane</location>
        <topology evidence="1">Single-pass type II membrane protein</topology>
    </subcellularLocation>
</comment>
<dbReference type="SUPFAM" id="SSF117892">
    <property type="entry name" value="Band 7/SPFH domain"/>
    <property type="match status" value="1"/>
</dbReference>
<dbReference type="PANTHER" id="PTHR15351">
    <property type="entry name" value="ERLIN (ER LIPID RAFT ASSOCIATED PROTEIN) HOMOLOG"/>
    <property type="match status" value="1"/>
</dbReference>
<dbReference type="GO" id="GO:0005789">
    <property type="term" value="C:endoplasmic reticulum membrane"/>
    <property type="evidence" value="ECO:0007669"/>
    <property type="project" value="UniProtKB-SubCell"/>
</dbReference>
<sequence length="377" mass="43438">MDATGVEEEPRGTKVLENERKLVIVIGVIGLAFLFLMSLISCTLPNLWNRLVIVHEVPKGHVGVYWQGDVHQKTIANPGLHLKLPLITHYHLVKVTLHTDLVKDISCVTKWGVMINFETIEVINSLKEEYVHETILNYGVEYGRIWIYDKIRDEINKFCSAHSLHEVYIDMFDQIDETMKEALQAECTRYAPGIEIISVHVSKPIIPETLRRLYEQFKEERTKVLLLIERQRVVVKEAEKTAYISKMVAEHNLAEKKRVSMQEEISNAMYVKSLVDAKSYRSRTMKEAEANMLILTPQYLELKFIELNPNNAKMLFGNQCGISQPLSKGQSFKRVWTPINKSLPDVSFDPDDFDPVSKLAVKFFLDGKCQVFSRRKV</sequence>
<dbReference type="Pfam" id="PF01145">
    <property type="entry name" value="Band_7"/>
    <property type="match status" value="1"/>
</dbReference>
<comment type="similarity">
    <text evidence="2">Belongs to the band 7/mec-2 family.</text>
</comment>
<protein>
    <recommendedName>
        <fullName evidence="10">Band 7 domain-containing protein</fullName>
    </recommendedName>
</protein>
<dbReference type="PANTHER" id="PTHR15351:SF3">
    <property type="entry name" value="ERLIN"/>
    <property type="match status" value="1"/>
</dbReference>
<comment type="caution">
    <text evidence="11">The sequence shown here is derived from an EMBL/GenBank/DDBJ whole genome shotgun (WGS) entry which is preliminary data.</text>
</comment>
<dbReference type="GO" id="GO:0015485">
    <property type="term" value="F:cholesterol binding"/>
    <property type="evidence" value="ECO:0007669"/>
    <property type="project" value="TreeGrafter"/>
</dbReference>
<name>A0AAD8K4E6_TARER</name>
<accession>A0AAD8K4E6</accession>
<dbReference type="AlphaFoldDB" id="A0AAD8K4E6"/>
<dbReference type="EMBL" id="JAUHHV010000008">
    <property type="protein sequence ID" value="KAK1416184.1"/>
    <property type="molecule type" value="Genomic_DNA"/>
</dbReference>
<evidence type="ECO:0000313" key="12">
    <source>
        <dbReference type="Proteomes" id="UP001229421"/>
    </source>
</evidence>
<keyword evidence="3 9" id="KW-0812">Transmembrane</keyword>
<keyword evidence="8" id="KW-0325">Glycoprotein</keyword>
<feature type="transmembrane region" description="Helical" evidence="9">
    <location>
        <begin position="21"/>
        <end position="40"/>
    </location>
</feature>
<dbReference type="GO" id="GO:0032933">
    <property type="term" value="P:SREBP signaling pathway"/>
    <property type="evidence" value="ECO:0007669"/>
    <property type="project" value="TreeGrafter"/>
</dbReference>
<organism evidence="11 12">
    <name type="scientific">Tagetes erecta</name>
    <name type="common">African marigold</name>
    <dbReference type="NCBI Taxonomy" id="13708"/>
    <lineage>
        <taxon>Eukaryota</taxon>
        <taxon>Viridiplantae</taxon>
        <taxon>Streptophyta</taxon>
        <taxon>Embryophyta</taxon>
        <taxon>Tracheophyta</taxon>
        <taxon>Spermatophyta</taxon>
        <taxon>Magnoliopsida</taxon>
        <taxon>eudicotyledons</taxon>
        <taxon>Gunneridae</taxon>
        <taxon>Pentapetalae</taxon>
        <taxon>asterids</taxon>
        <taxon>campanulids</taxon>
        <taxon>Asterales</taxon>
        <taxon>Asteraceae</taxon>
        <taxon>Asteroideae</taxon>
        <taxon>Heliantheae alliance</taxon>
        <taxon>Tageteae</taxon>
        <taxon>Tagetes</taxon>
    </lineage>
</organism>
<evidence type="ECO:0000256" key="1">
    <source>
        <dbReference type="ARBA" id="ARBA00004648"/>
    </source>
</evidence>
<evidence type="ECO:0000256" key="6">
    <source>
        <dbReference type="ARBA" id="ARBA00022989"/>
    </source>
</evidence>
<keyword evidence="12" id="KW-1185">Reference proteome</keyword>
<dbReference type="GO" id="GO:0031625">
    <property type="term" value="F:ubiquitin protein ligase binding"/>
    <property type="evidence" value="ECO:0007669"/>
    <property type="project" value="InterPro"/>
</dbReference>
<evidence type="ECO:0000256" key="4">
    <source>
        <dbReference type="ARBA" id="ARBA00022824"/>
    </source>
</evidence>
<gene>
    <name evidence="11" type="ORF">QVD17_31973</name>
</gene>
<dbReference type="SMART" id="SM00244">
    <property type="entry name" value="PHB"/>
    <property type="match status" value="1"/>
</dbReference>
<evidence type="ECO:0000256" key="8">
    <source>
        <dbReference type="ARBA" id="ARBA00023180"/>
    </source>
</evidence>
<evidence type="ECO:0000256" key="5">
    <source>
        <dbReference type="ARBA" id="ARBA00022968"/>
    </source>
</evidence>
<dbReference type="Proteomes" id="UP001229421">
    <property type="component" value="Unassembled WGS sequence"/>
</dbReference>
<keyword evidence="7 9" id="KW-0472">Membrane</keyword>